<keyword evidence="3" id="KW-0479">Metal-binding</keyword>
<keyword evidence="3" id="KW-0862">Zinc</keyword>
<keyword evidence="3" id="KW-0460">Magnesium</keyword>
<keyword evidence="5" id="KW-0732">Signal</keyword>
<feature type="binding site" evidence="3">
    <location>
        <position position="183"/>
    </location>
    <ligand>
        <name>Mg(2+)</name>
        <dbReference type="ChEBI" id="CHEBI:18420"/>
    </ligand>
</feature>
<feature type="binding site" evidence="3">
    <location>
        <position position="181"/>
    </location>
    <ligand>
        <name>Mg(2+)</name>
        <dbReference type="ChEBI" id="CHEBI:18420"/>
    </ligand>
</feature>
<gene>
    <name evidence="6" type="primary">phoA_2</name>
    <name evidence="6" type="ORF">OPDIPICF_01646</name>
</gene>
<feature type="binding site" evidence="3">
    <location>
        <position position="70"/>
    </location>
    <ligand>
        <name>Mg(2+)</name>
        <dbReference type="ChEBI" id="CHEBI:18420"/>
    </ligand>
</feature>
<name>A0A5S9QB38_9GAMM</name>
<evidence type="ECO:0000256" key="2">
    <source>
        <dbReference type="PIRSR" id="PIRSR601952-1"/>
    </source>
</evidence>
<keyword evidence="1" id="KW-0597">Phosphoprotein</keyword>
<protein>
    <submittedName>
        <fullName evidence="6">Alkaline phosphatase</fullName>
        <ecNumber evidence="6">3.1.3.1</ecNumber>
    </submittedName>
</protein>
<feature type="binding site" evidence="3">
    <location>
        <position position="477"/>
    </location>
    <ligand>
        <name>Zn(2+)</name>
        <dbReference type="ChEBI" id="CHEBI:29105"/>
        <label>2</label>
    </ligand>
</feature>
<comment type="cofactor">
    <cofactor evidence="3">
        <name>Zn(2+)</name>
        <dbReference type="ChEBI" id="CHEBI:29105"/>
    </cofactor>
    <text evidence="3">Binds 2 Zn(2+) ions.</text>
</comment>
<dbReference type="EC" id="3.1.3.1" evidence="6"/>
<feature type="binding site" evidence="3">
    <location>
        <position position="378"/>
    </location>
    <ligand>
        <name>Zn(2+)</name>
        <dbReference type="ChEBI" id="CHEBI:29105"/>
        <label>2</label>
    </ligand>
</feature>
<dbReference type="SUPFAM" id="SSF53649">
    <property type="entry name" value="Alkaline phosphatase-like"/>
    <property type="match status" value="1"/>
</dbReference>
<feature type="binding site" evidence="3">
    <location>
        <position position="377"/>
    </location>
    <ligand>
        <name>Zn(2+)</name>
        <dbReference type="ChEBI" id="CHEBI:29105"/>
        <label>2</label>
    </ligand>
</feature>
<dbReference type="PRINTS" id="PR00113">
    <property type="entry name" value="ALKPHPHTASE"/>
</dbReference>
<dbReference type="EMBL" id="CACSIO010000023">
    <property type="protein sequence ID" value="CAA0114774.1"/>
    <property type="molecule type" value="Genomic_DNA"/>
</dbReference>
<feature type="binding site" evidence="3">
    <location>
        <position position="331"/>
    </location>
    <ligand>
        <name>Mg(2+)</name>
        <dbReference type="ChEBI" id="CHEBI:18420"/>
    </ligand>
</feature>
<dbReference type="Proteomes" id="UP000441399">
    <property type="component" value="Unassembled WGS sequence"/>
</dbReference>
<dbReference type="GO" id="GO:0046872">
    <property type="term" value="F:metal ion binding"/>
    <property type="evidence" value="ECO:0007669"/>
    <property type="project" value="UniProtKB-KW"/>
</dbReference>
<dbReference type="GO" id="GO:0004035">
    <property type="term" value="F:alkaline phosphatase activity"/>
    <property type="evidence" value="ECO:0007669"/>
    <property type="project" value="UniProtKB-EC"/>
</dbReference>
<evidence type="ECO:0000313" key="7">
    <source>
        <dbReference type="Proteomes" id="UP000441399"/>
    </source>
</evidence>
<evidence type="ECO:0000313" key="6">
    <source>
        <dbReference type="EMBL" id="CAA0114774.1"/>
    </source>
</evidence>
<accession>A0A5S9QB38</accession>
<comment type="similarity">
    <text evidence="4">Belongs to the alkaline phosphatase family.</text>
</comment>
<dbReference type="InterPro" id="IPR001952">
    <property type="entry name" value="Alkaline_phosphatase"/>
</dbReference>
<proteinExistence type="inferred from homology"/>
<dbReference type="PANTHER" id="PTHR11596">
    <property type="entry name" value="ALKALINE PHOSPHATASE"/>
    <property type="match status" value="1"/>
</dbReference>
<dbReference type="Gene3D" id="3.40.720.10">
    <property type="entry name" value="Alkaline Phosphatase, subunit A"/>
    <property type="match status" value="1"/>
</dbReference>
<feature type="chain" id="PRO_5024997061" evidence="5">
    <location>
        <begin position="28"/>
        <end position="515"/>
    </location>
</feature>
<feature type="binding site" evidence="3">
    <location>
        <position position="336"/>
    </location>
    <ligand>
        <name>Zn(2+)</name>
        <dbReference type="ChEBI" id="CHEBI:29105"/>
        <label>2</label>
    </ligand>
</feature>
<feature type="binding site" evidence="3">
    <location>
        <position position="340"/>
    </location>
    <ligand>
        <name>Zn(2+)</name>
        <dbReference type="ChEBI" id="CHEBI:29105"/>
        <label>2</label>
    </ligand>
</feature>
<dbReference type="SMART" id="SM00098">
    <property type="entry name" value="alkPPc"/>
    <property type="match status" value="1"/>
</dbReference>
<evidence type="ECO:0000256" key="1">
    <source>
        <dbReference type="ARBA" id="ARBA00022553"/>
    </source>
</evidence>
<evidence type="ECO:0000256" key="4">
    <source>
        <dbReference type="RuleBase" id="RU003946"/>
    </source>
</evidence>
<dbReference type="AlphaFoldDB" id="A0A5S9QB38"/>
<feature type="signal peptide" evidence="5">
    <location>
        <begin position="1"/>
        <end position="27"/>
    </location>
</feature>
<keyword evidence="7" id="KW-1185">Reference proteome</keyword>
<evidence type="ECO:0000256" key="5">
    <source>
        <dbReference type="SAM" id="SignalP"/>
    </source>
</evidence>
<dbReference type="Pfam" id="PF00245">
    <property type="entry name" value="Alk_phosphatase"/>
    <property type="match status" value="1"/>
</dbReference>
<keyword evidence="6" id="KW-0378">Hydrolase</keyword>
<organism evidence="6 7">
    <name type="scientific">BD1-7 clade bacterium</name>
    <dbReference type="NCBI Taxonomy" id="2029982"/>
    <lineage>
        <taxon>Bacteria</taxon>
        <taxon>Pseudomonadati</taxon>
        <taxon>Pseudomonadota</taxon>
        <taxon>Gammaproteobacteria</taxon>
        <taxon>Cellvibrionales</taxon>
        <taxon>Spongiibacteraceae</taxon>
        <taxon>BD1-7 clade</taxon>
    </lineage>
</organism>
<sequence>MLIPSNRLPVKSFFSLAVGLVTSAACLAGIPNSQLQDPWFVAGQQSIADKKAQGLSATKPAKNVILVVGDGMSLATITAARILQGQQEGKLGEEHRLSFEKFPVTGLSKTYNTNQQTPDSAGTMTAMSTGVKTKAGMLSIADGARRNDCGSSKGEELATLLDLAQSNGKATGIVTTTRITHATPAALYANVPERDWESDDELSDEARENGCSDIAQQLIDATEETQIDVVFGGGKRHFLPESSGGRRQDQQNLLEQWQKRYPQGQFVQNRDELLKAVTDKDDSPLLGLFHDSHMEYALIRDEKVDPSLLDMTRVALDKLQQDKAGFFLMVEGGRIDHGHHAGSAAFALAETLELADTVEYLVKHTDPEDTLIVVTSDHGHTLGFVGYPTRGNPILGKVVKNNDFGEAEKKPALANDKRPYTTLSYMNGPGFGDHDHAEDAVDPNRKTHAGRADLRKVDTQAPTYNQEAMVPLDSETHSGEDVAIFARGPGAILFTGVMEQNVIFHGLVEAAGWVK</sequence>
<dbReference type="PANTHER" id="PTHR11596:SF5">
    <property type="entry name" value="ALKALINE PHOSPHATASE"/>
    <property type="match status" value="1"/>
</dbReference>
<evidence type="ECO:0000256" key="3">
    <source>
        <dbReference type="PIRSR" id="PIRSR601952-2"/>
    </source>
</evidence>
<dbReference type="InterPro" id="IPR017850">
    <property type="entry name" value="Alkaline_phosphatase_core_sf"/>
</dbReference>
<dbReference type="PROSITE" id="PS51257">
    <property type="entry name" value="PROKAR_LIPOPROTEIN"/>
    <property type="match status" value="1"/>
</dbReference>
<reference evidence="6 7" key="1">
    <citation type="submission" date="2019-11" db="EMBL/GenBank/DDBJ databases">
        <authorList>
            <person name="Holert J."/>
        </authorList>
    </citation>
    <scope>NUCLEOTIDE SEQUENCE [LARGE SCALE GENOMIC DNA]</scope>
    <source>
        <strain evidence="6">SB11_3</strain>
    </source>
</reference>
<dbReference type="CDD" id="cd16012">
    <property type="entry name" value="ALP"/>
    <property type="match status" value="1"/>
</dbReference>
<feature type="binding site" evidence="3">
    <location>
        <position position="70"/>
    </location>
    <ligand>
        <name>Zn(2+)</name>
        <dbReference type="ChEBI" id="CHEBI:29105"/>
        <label>2</label>
    </ligand>
</feature>
<comment type="cofactor">
    <cofactor evidence="3">
        <name>Mg(2+)</name>
        <dbReference type="ChEBI" id="CHEBI:18420"/>
    </cofactor>
    <text evidence="3">Binds 1 Mg(2+) ion.</text>
</comment>
<dbReference type="OrthoDB" id="9794455at2"/>
<feature type="active site" description="Phosphoserine intermediate" evidence="2">
    <location>
        <position position="120"/>
    </location>
</feature>